<dbReference type="InterPro" id="IPR003838">
    <property type="entry name" value="ABC3_permease_C"/>
</dbReference>
<evidence type="ECO:0000256" key="6">
    <source>
        <dbReference type="ARBA" id="ARBA00038076"/>
    </source>
</evidence>
<reference evidence="9 10" key="1">
    <citation type="journal article" date="2013" name="Genome Biol. Evol.">
        <title>Complete genomes of two dipteran-associated spiroplasmas provided insights into the origin, dynamics, and impacts of viral invasion in spiroplasma.</title>
        <authorList>
            <person name="Ku C."/>
            <person name="Lo W.S."/>
            <person name="Chen L.L."/>
            <person name="Kuo C.H."/>
        </authorList>
    </citation>
    <scope>NUCLEOTIDE SEQUENCE [LARGE SCALE GENOMIC DNA]</scope>
    <source>
        <strain evidence="9 10">DF-1</strain>
    </source>
</reference>
<dbReference type="RefSeq" id="WP_016339062.1">
    <property type="nucleotide sequence ID" value="NC_021280.1"/>
</dbReference>
<dbReference type="InterPro" id="IPR050250">
    <property type="entry name" value="Macrolide_Exporter_MacB"/>
</dbReference>
<evidence type="ECO:0000256" key="1">
    <source>
        <dbReference type="ARBA" id="ARBA00004651"/>
    </source>
</evidence>
<feature type="transmembrane region" description="Helical" evidence="7">
    <location>
        <begin position="424"/>
        <end position="450"/>
    </location>
</feature>
<gene>
    <name evidence="9" type="ORF">SCHRY_v1c06610</name>
</gene>
<feature type="transmembrane region" description="Helical" evidence="7">
    <location>
        <begin position="470"/>
        <end position="499"/>
    </location>
</feature>
<keyword evidence="5 7" id="KW-0472">Membrane</keyword>
<feature type="transmembrane region" description="Helical" evidence="7">
    <location>
        <begin position="943"/>
        <end position="965"/>
    </location>
</feature>
<protein>
    <submittedName>
        <fullName evidence="9">ABC transporter permease</fullName>
    </submittedName>
</protein>
<dbReference type="AlphaFoldDB" id="R4U1P4"/>
<feature type="transmembrane region" description="Helical" evidence="7">
    <location>
        <begin position="378"/>
        <end position="400"/>
    </location>
</feature>
<dbReference type="PANTHER" id="PTHR30572">
    <property type="entry name" value="MEMBRANE COMPONENT OF TRANSPORTER-RELATED"/>
    <property type="match status" value="1"/>
</dbReference>
<dbReference type="EMBL" id="CP005077">
    <property type="protein sequence ID" value="AGM25237.1"/>
    <property type="molecule type" value="Genomic_DNA"/>
</dbReference>
<dbReference type="eggNOG" id="COG0577">
    <property type="taxonomic scope" value="Bacteria"/>
</dbReference>
<feature type="transmembrane region" description="Helical" evidence="7">
    <location>
        <begin position="544"/>
        <end position="565"/>
    </location>
</feature>
<comment type="similarity">
    <text evidence="6">Belongs to the ABC-4 integral membrane protein family.</text>
</comment>
<dbReference type="Proteomes" id="UP000013964">
    <property type="component" value="Chromosome"/>
</dbReference>
<evidence type="ECO:0000256" key="2">
    <source>
        <dbReference type="ARBA" id="ARBA00022475"/>
    </source>
</evidence>
<dbReference type="GO" id="GO:0022857">
    <property type="term" value="F:transmembrane transporter activity"/>
    <property type="evidence" value="ECO:0007669"/>
    <property type="project" value="TreeGrafter"/>
</dbReference>
<evidence type="ECO:0000313" key="9">
    <source>
        <dbReference type="EMBL" id="AGM25237.1"/>
    </source>
</evidence>
<evidence type="ECO:0000256" key="3">
    <source>
        <dbReference type="ARBA" id="ARBA00022692"/>
    </source>
</evidence>
<keyword evidence="4 7" id="KW-1133">Transmembrane helix</keyword>
<dbReference type="PATRIC" id="fig|1276227.3.peg.667"/>
<organism evidence="9 10">
    <name type="scientific">Spiroplasma chrysopicola DF-1</name>
    <dbReference type="NCBI Taxonomy" id="1276227"/>
    <lineage>
        <taxon>Bacteria</taxon>
        <taxon>Bacillati</taxon>
        <taxon>Mycoplasmatota</taxon>
        <taxon>Mollicutes</taxon>
        <taxon>Entomoplasmatales</taxon>
        <taxon>Spiroplasmataceae</taxon>
        <taxon>Spiroplasma</taxon>
    </lineage>
</organism>
<name>R4U1P4_9MOLU</name>
<evidence type="ECO:0000256" key="7">
    <source>
        <dbReference type="SAM" id="Phobius"/>
    </source>
</evidence>
<feature type="transmembrane region" description="Helical" evidence="7">
    <location>
        <begin position="20"/>
        <end position="41"/>
    </location>
</feature>
<dbReference type="OrthoDB" id="391548at2"/>
<dbReference type="GO" id="GO:0005886">
    <property type="term" value="C:plasma membrane"/>
    <property type="evidence" value="ECO:0007669"/>
    <property type="project" value="UniProtKB-SubCell"/>
</dbReference>
<dbReference type="KEGG" id="scr:SCHRY_v1c06610"/>
<comment type="subcellular location">
    <subcellularLocation>
        <location evidence="1">Cell membrane</location>
        <topology evidence="1">Multi-pass membrane protein</topology>
    </subcellularLocation>
</comment>
<feature type="transmembrane region" description="Helical" evidence="7">
    <location>
        <begin position="1035"/>
        <end position="1058"/>
    </location>
</feature>
<sequence>MRQILKSYLKAYFKNWIESIGLVLFIVIIVATVAGVLSGALQFKIIYNNIANSSQEWDYYFTGRSPYKPKFIQDYYLNNIFVNQDGNSETVTDSGESIIDKNSQWWKSVKTSCAKNSNPANQTTCEDLAITKKLNDVYQNQGIAPQEGLTPSALTYLAKFNYNRWNELLIRILKAPRLEWGFAISNEIIAKNSKDNNLTLNFVPTPLTDLTNKQVANFNQLHLFSGELPGEDNTIAVSSLFAKQHNLNIGSEISLGDNAPSFTISGIGNTLDTMLELKPLGSAHPNASGLNNFGVIYLPQSKIYQLLGSSWFYDNEKTLDYVLSTQQKVMIKLNNSGQQTLLALKKALGQVFVNPSGTLLSFSESNLAVQMQNINLQIILYTVLGSVLLGLGFIFINYAMKKEMNKTRRQIGIFKAFGYRTSELAWVFTVKFFITMLLGALVGYAISIPIQVYVNKLYTVGLLIPFDLIYIAWWFLVLLFVGMPVLFTVISFALILMYLKQASLDLINLASKKHITFFTTFLKTITIKTPFLFRLQLSFMMRTFSKWLIVMVIFFISSLLFILQFNASDIFKQLIARTNLIYQNSVDHKFDFGTKLTASEVKNIGGQETLKLLNVDNFRLIPTLNPEETAQASLQTFHSLVQSIVGQRECKDLAKFLLYQPIYQSIYFNDLLAVIKFAKSCDNVESFPGWLTNIEKLSSQLDQTKVKTIISFNQLMYNPNTETLGITLLVSPSENEQTVIDDITIKGLSQTLANDFYYLPGISQNVISEVIDFSSGRTNIPAIISKKMAKLANLNLNDHYQFVVKNTIGSFPITIIVKGIINDDTIRHNIFISEQAIQNYYRDWQGAIIPTFYNNLLSKNELIKEKINIKEVLMQKQSFKVTVQNLTLNLFNQRLDVTIKELLLNNFDGDNIATFTNLNNVTMINLERLLLAAGMELFNNSLLILQVLNGIIIFIILAVVITSVIDEASDVILTMRALGYRTRDINFIVIGNYILGIFFVFIAAYLLSLLIWHFVLAMVFTNYKLVINLPLNWKTPVLTGTIIVLILGFAWILAMNLIKKRKLQELTI</sequence>
<keyword evidence="3 7" id="KW-0812">Transmembrane</keyword>
<keyword evidence="10" id="KW-1185">Reference proteome</keyword>
<evidence type="ECO:0000313" key="10">
    <source>
        <dbReference type="Proteomes" id="UP000013964"/>
    </source>
</evidence>
<dbReference type="Pfam" id="PF02687">
    <property type="entry name" value="FtsX"/>
    <property type="match status" value="2"/>
</dbReference>
<dbReference type="PANTHER" id="PTHR30572:SF4">
    <property type="entry name" value="ABC TRANSPORTER PERMEASE YTRF"/>
    <property type="match status" value="1"/>
</dbReference>
<accession>R4U1P4</accession>
<feature type="transmembrane region" description="Helical" evidence="7">
    <location>
        <begin position="985"/>
        <end position="1015"/>
    </location>
</feature>
<proteinExistence type="inferred from homology"/>
<evidence type="ECO:0000259" key="8">
    <source>
        <dbReference type="Pfam" id="PF02687"/>
    </source>
</evidence>
<feature type="domain" description="ABC3 transporter permease C-terminal" evidence="8">
    <location>
        <begin position="384"/>
        <end position="500"/>
    </location>
</feature>
<dbReference type="HOGENOM" id="CLU_269996_0_0_14"/>
<dbReference type="STRING" id="1276227.SCHRY_v1c06610"/>
<keyword evidence="2" id="KW-1003">Cell membrane</keyword>
<feature type="domain" description="ABC3 transporter permease C-terminal" evidence="8">
    <location>
        <begin position="951"/>
        <end position="1060"/>
    </location>
</feature>
<evidence type="ECO:0000256" key="4">
    <source>
        <dbReference type="ARBA" id="ARBA00022989"/>
    </source>
</evidence>
<evidence type="ECO:0000256" key="5">
    <source>
        <dbReference type="ARBA" id="ARBA00023136"/>
    </source>
</evidence>